<evidence type="ECO:0000256" key="10">
    <source>
        <dbReference type="ARBA" id="ARBA00023242"/>
    </source>
</evidence>
<evidence type="ECO:0000256" key="5">
    <source>
        <dbReference type="ARBA" id="ARBA00022723"/>
    </source>
</evidence>
<evidence type="ECO:0000256" key="2">
    <source>
        <dbReference type="ARBA" id="ARBA00022603"/>
    </source>
</evidence>
<keyword evidence="3 11" id="KW-0808">Transferase</keyword>
<evidence type="ECO:0000313" key="20">
    <source>
        <dbReference type="Proteomes" id="UP001235939"/>
    </source>
</evidence>
<evidence type="ECO:0000313" key="19">
    <source>
        <dbReference type="EMBL" id="UYV62934.1"/>
    </source>
</evidence>
<evidence type="ECO:0000256" key="4">
    <source>
        <dbReference type="ARBA" id="ARBA00022691"/>
    </source>
</evidence>
<evidence type="ECO:0000256" key="9">
    <source>
        <dbReference type="ARBA" id="ARBA00023125"/>
    </source>
</evidence>
<dbReference type="Pfam" id="PF01426">
    <property type="entry name" value="BAH"/>
    <property type="match status" value="2"/>
</dbReference>
<organism evidence="19 20">
    <name type="scientific">Cordylochernes scorpioides</name>
    <dbReference type="NCBI Taxonomy" id="51811"/>
    <lineage>
        <taxon>Eukaryota</taxon>
        <taxon>Metazoa</taxon>
        <taxon>Ecdysozoa</taxon>
        <taxon>Arthropoda</taxon>
        <taxon>Chelicerata</taxon>
        <taxon>Arachnida</taxon>
        <taxon>Pseudoscorpiones</taxon>
        <taxon>Cheliferoidea</taxon>
        <taxon>Chernetidae</taxon>
        <taxon>Cordylochernes</taxon>
    </lineage>
</organism>
<evidence type="ECO:0000256" key="3">
    <source>
        <dbReference type="ARBA" id="ARBA00022679"/>
    </source>
</evidence>
<dbReference type="PROSITE" id="PS00095">
    <property type="entry name" value="C5_MTASE_2"/>
    <property type="match status" value="1"/>
</dbReference>
<dbReference type="PANTHER" id="PTHR10629:SF52">
    <property type="entry name" value="DNA (CYTOSINE-5)-METHYLTRANSFERASE 1"/>
    <property type="match status" value="1"/>
</dbReference>
<evidence type="ECO:0000256" key="8">
    <source>
        <dbReference type="ARBA" id="ARBA00022833"/>
    </source>
</evidence>
<keyword evidence="10 11" id="KW-0539">Nucleus</keyword>
<dbReference type="InterPro" id="IPR001525">
    <property type="entry name" value="C5_MeTfrase"/>
</dbReference>
<protein>
    <recommendedName>
        <fullName evidence="11">DNA (cytosine-5)-methyltransferase</fullName>
        <ecNumber evidence="11">2.1.1.37</ecNumber>
    </recommendedName>
</protein>
<dbReference type="SMART" id="SM00439">
    <property type="entry name" value="BAH"/>
    <property type="match status" value="2"/>
</dbReference>
<dbReference type="PROSITE" id="PS51038">
    <property type="entry name" value="BAH"/>
    <property type="match status" value="2"/>
</dbReference>
<keyword evidence="6" id="KW-0677">Repeat</keyword>
<dbReference type="Proteomes" id="UP001235939">
    <property type="component" value="Chromosome 02"/>
</dbReference>
<dbReference type="InterPro" id="IPR018117">
    <property type="entry name" value="C5_DNA_meth_AS"/>
</dbReference>
<evidence type="ECO:0000256" key="12">
    <source>
        <dbReference type="PROSITE-ProRule" id="PRU00509"/>
    </source>
</evidence>
<dbReference type="NCBIfam" id="TIGR00675">
    <property type="entry name" value="dcm"/>
    <property type="match status" value="1"/>
</dbReference>
<comment type="subcellular location">
    <subcellularLocation>
        <location evidence="1 11">Nucleus</location>
    </subcellularLocation>
</comment>
<evidence type="ECO:0000256" key="7">
    <source>
        <dbReference type="ARBA" id="ARBA00022771"/>
    </source>
</evidence>
<name>A0ABY6K3S2_9ARAC</name>
<dbReference type="CDD" id="cd04760">
    <property type="entry name" value="BAH_Dnmt1_I"/>
    <property type="match status" value="1"/>
</dbReference>
<feature type="compositionally biased region" description="Polar residues" evidence="16">
    <location>
        <begin position="137"/>
        <end position="148"/>
    </location>
</feature>
<evidence type="ECO:0000256" key="6">
    <source>
        <dbReference type="ARBA" id="ARBA00022737"/>
    </source>
</evidence>
<feature type="compositionally biased region" description="Basic and acidic residues" evidence="16">
    <location>
        <begin position="153"/>
        <end position="170"/>
    </location>
</feature>
<dbReference type="Pfam" id="PF00145">
    <property type="entry name" value="DNA_methylase"/>
    <property type="match status" value="1"/>
</dbReference>
<reference evidence="19 20" key="1">
    <citation type="submission" date="2022-01" db="EMBL/GenBank/DDBJ databases">
        <title>A chromosomal length assembly of Cordylochernes scorpioides.</title>
        <authorList>
            <person name="Zeh D."/>
            <person name="Zeh J."/>
        </authorList>
    </citation>
    <scope>NUCLEOTIDE SEQUENCE [LARGE SCALE GENOMIC DNA]</scope>
    <source>
        <strain evidence="19">IN4F17</strain>
        <tissue evidence="19">Whole Body</tissue>
    </source>
</reference>
<feature type="region of interest" description="Disordered" evidence="16">
    <location>
        <begin position="1"/>
        <end position="202"/>
    </location>
</feature>
<dbReference type="EC" id="2.1.1.37" evidence="11"/>
<dbReference type="Pfam" id="PF12047">
    <property type="entry name" value="DNMT1-RFD"/>
    <property type="match status" value="1"/>
</dbReference>
<dbReference type="Gene3D" id="1.10.10.2230">
    <property type="match status" value="1"/>
</dbReference>
<evidence type="ECO:0000256" key="13">
    <source>
        <dbReference type="PROSITE-ProRule" id="PRU01016"/>
    </source>
</evidence>
<feature type="compositionally biased region" description="Polar residues" evidence="16">
    <location>
        <begin position="12"/>
        <end position="106"/>
    </location>
</feature>
<dbReference type="InterPro" id="IPR050390">
    <property type="entry name" value="C5-Methyltransferase"/>
</dbReference>
<dbReference type="Gene3D" id="2.30.30.490">
    <property type="match status" value="2"/>
</dbReference>
<keyword evidence="9 11" id="KW-0238">DNA-binding</keyword>
<dbReference type="InterPro" id="IPR002857">
    <property type="entry name" value="Znf_CXXC"/>
</dbReference>
<dbReference type="PRINTS" id="PR00105">
    <property type="entry name" value="C5METTRFRASE"/>
</dbReference>
<feature type="region of interest" description="Disordered" evidence="16">
    <location>
        <begin position="985"/>
        <end position="1008"/>
    </location>
</feature>
<dbReference type="InterPro" id="IPR043151">
    <property type="entry name" value="BAH_sf"/>
</dbReference>
<evidence type="ECO:0000256" key="11">
    <source>
        <dbReference type="PIRNR" id="PIRNR037404"/>
    </source>
</evidence>
<dbReference type="Pfam" id="PF02008">
    <property type="entry name" value="zf-CXXC"/>
    <property type="match status" value="1"/>
</dbReference>
<evidence type="ECO:0000256" key="14">
    <source>
        <dbReference type="RuleBase" id="RU000416"/>
    </source>
</evidence>
<keyword evidence="20" id="KW-1185">Reference proteome</keyword>
<dbReference type="InterPro" id="IPR001025">
    <property type="entry name" value="BAH_dom"/>
</dbReference>
<dbReference type="Gene3D" id="3.40.50.150">
    <property type="entry name" value="Vaccinia Virus protein VP39"/>
    <property type="match status" value="1"/>
</dbReference>
<keyword evidence="2 11" id="KW-0489">Methyltransferase</keyword>
<dbReference type="PROSITE" id="PS00094">
    <property type="entry name" value="C5_MTASE_1"/>
    <property type="match status" value="1"/>
</dbReference>
<dbReference type="PROSITE" id="PS51058">
    <property type="entry name" value="ZF_CXXC"/>
    <property type="match status" value="1"/>
</dbReference>
<dbReference type="EMBL" id="CP092864">
    <property type="protein sequence ID" value="UYV62934.1"/>
    <property type="molecule type" value="Genomic_DNA"/>
</dbReference>
<keyword evidence="5" id="KW-0479">Metal-binding</keyword>
<dbReference type="InterPro" id="IPR031303">
    <property type="entry name" value="C5_meth_CS"/>
</dbReference>
<feature type="domain" description="BAH" evidence="17">
    <location>
        <begin position="837"/>
        <end position="956"/>
    </location>
</feature>
<accession>A0ABY6K3S2</accession>
<evidence type="ECO:0000256" key="16">
    <source>
        <dbReference type="SAM" id="MobiDB-lite"/>
    </source>
</evidence>
<gene>
    <name evidence="19" type="ORF">LAZ67_2002550</name>
</gene>
<dbReference type="InterPro" id="IPR022702">
    <property type="entry name" value="Cytosine_MeTrfase1_RFD"/>
</dbReference>
<keyword evidence="4 11" id="KW-0949">S-adenosyl-L-methionine</keyword>
<proteinExistence type="inferred from homology"/>
<dbReference type="PANTHER" id="PTHR10629">
    <property type="entry name" value="CYTOSINE-SPECIFIC METHYLTRANSFERASE"/>
    <property type="match status" value="1"/>
</dbReference>
<dbReference type="Gene3D" id="3.90.120.10">
    <property type="entry name" value="DNA Methylase, subunit A, domain 2"/>
    <property type="match status" value="1"/>
</dbReference>
<evidence type="ECO:0000259" key="17">
    <source>
        <dbReference type="PROSITE" id="PS51038"/>
    </source>
</evidence>
<keyword evidence="7 12" id="KW-0863">Zinc-finger</keyword>
<feature type="active site" evidence="13">
    <location>
        <position position="1100"/>
    </location>
</feature>
<comment type="similarity">
    <text evidence="11 13 14">Belongs to the class I-like SAM-binding methyltransferase superfamily. C5-methyltransferase family.</text>
</comment>
<dbReference type="PIRSF" id="PIRSF037404">
    <property type="entry name" value="DNMT1"/>
    <property type="match status" value="1"/>
</dbReference>
<evidence type="ECO:0000259" key="18">
    <source>
        <dbReference type="PROSITE" id="PS51058"/>
    </source>
</evidence>
<dbReference type="SUPFAM" id="SSF53335">
    <property type="entry name" value="S-adenosyl-L-methionine-dependent methyltransferases"/>
    <property type="match status" value="1"/>
</dbReference>
<dbReference type="InterPro" id="IPR029063">
    <property type="entry name" value="SAM-dependent_MTases_sf"/>
</dbReference>
<comment type="catalytic activity">
    <reaction evidence="11 15">
        <text>a 2'-deoxycytidine in DNA + S-adenosyl-L-methionine = a 5-methyl-2'-deoxycytidine in DNA + S-adenosyl-L-homocysteine + H(+)</text>
        <dbReference type="Rhea" id="RHEA:13681"/>
        <dbReference type="Rhea" id="RHEA-COMP:11369"/>
        <dbReference type="Rhea" id="RHEA-COMP:11370"/>
        <dbReference type="ChEBI" id="CHEBI:15378"/>
        <dbReference type="ChEBI" id="CHEBI:57856"/>
        <dbReference type="ChEBI" id="CHEBI:59789"/>
        <dbReference type="ChEBI" id="CHEBI:85452"/>
        <dbReference type="ChEBI" id="CHEBI:85454"/>
        <dbReference type="EC" id="2.1.1.37"/>
    </reaction>
</comment>
<evidence type="ECO:0000256" key="1">
    <source>
        <dbReference type="ARBA" id="ARBA00004123"/>
    </source>
</evidence>
<feature type="domain" description="BAH" evidence="17">
    <location>
        <begin position="616"/>
        <end position="743"/>
    </location>
</feature>
<keyword evidence="8" id="KW-0862">Zinc</keyword>
<evidence type="ECO:0000256" key="15">
    <source>
        <dbReference type="RuleBase" id="RU000417"/>
    </source>
</evidence>
<feature type="domain" description="CXXC-type" evidence="18">
    <location>
        <begin position="501"/>
        <end position="547"/>
    </location>
</feature>
<dbReference type="PROSITE" id="PS51679">
    <property type="entry name" value="SAM_MT_C5"/>
    <property type="match status" value="1"/>
</dbReference>
<feature type="compositionally biased region" description="Polar residues" evidence="16">
    <location>
        <begin position="994"/>
        <end position="1004"/>
    </location>
</feature>
<sequence length="1474" mass="166804">MKEEKDTVCEDQGSSSGLTNGQHQTSSKLTNGHSSKLANGHTSKLTNGHSSELTNGHSSELTNGHSSELTNGHTSELTNGHSSELTNGHTSEMTNGHTSELTNGHPSSPEPMEEEKNSTPSKSKAKAKKSKTTTIKGQSTIMQAFSNMSKRKREVEEVQEPKVEVTAKDEPPEEGETPQRKRAKATVTKEKPKPQQSANCGTCRQPLDQVQLYPGDSKDAVEEFIMLTNPKLSVYEDMDADLVDVTERPQHKLTNFSVYDSHTHLCPFDSGLIEKNIEIFFSGVVKPIFEDDPRGIDTANMGPINEWWISGFDGGERAILGFSTSFADYILMTPSEIYKPFMRNVTEKIHLSKIVIEYLCSRDDINTATYEDLLNHVETRVPPQDLDLMTFTEDTVLQHAQFIVDQVQGYDSTSAEMATSEDEDPPLITAPCVRALINLAGVTLGKRQVPTQICMRAMRRHRQEIVRDKKNQQHTLATTTPLVRSIFEIFFTNQLDIKKGGVVRKGRCGVCEPCQQPDCGNCKFCRDMVKFGGSGRSKQACLKRRCPNMMVQEANENDPEEEPIEDEVRTKSALQTEGFLHKARHQKNTAVKWLGQPCLTDINGNKYYRQVQVNNETLEWGEYVLITPDNPSTPTYPARIHYMWETHAGVKLFHCQWFLRGSETILGETSDPTEVFSVLECESESLNVIHSKCKVLERPPPPDWAQLGGAEDTDQENKFPDDGKTFFHQKSYHMVFGRFEDPPKFSELIKETDFKKHCPSCHKIDTVKEESKPQLLDLIEENQGKSLYRTLLYKNMKVSVGDSIYLSEDAFEFDYQTSTSPKKQNKKKQVDELVYPEYYRKSDSCKMMKLDIPEPFKVGYVSKIYQKSRTRLVVNKFYRPGDTHLSKETKCHSDLNLLYWSNEEAEVELADIVGKCLVTHEESLKESLAEYTIKGPNRFYFTEAFDSENQSFVEPPNWAKSRTKGKLLSHVDLLINIMLKLTVSQGKGKGKGKSSQPAPAQNSLPAEEDSQFLHPNLERKLRAMDIFAGCGAGLADTRWAVEKEEPAAHAFRLNFPDATVFTDDCNILLKMVMDGKVTNGRNQKLPQKGDVELLCGGPPCQGFSGMNRFNSREYSFFKNSLVVSYLSYCDYYRPRYFVLENVRNFVCFKQNLVLKLTLACLVRMGYQCTFTVLQAGNFGVPQTRRRAFIIAAAPGYPLPHFPQPTHTFSPRYASSFLIGGRKQYGFCNEKITSAPFRNITVRDAISDLPEIRNGARIEEMSYTGEPRSHFQKLMRGSVNQSLVRDHICKEMSALVEARMRHIPVEEGSDWRDLPNIEVRLNDGTYTKKLEYRFKDKKNGKSKDGHLRGVCPCADGKQCDPLERQDNTLIPWCLPHTGNRHNHWAGLYGRLAWNGFFFTTITNPEPMGKQGRTLHPEQHRLVSVRECARSQGFPDKYRFYGNILDRHRQVGNAVPPPLAAAIGLQIAKCVAQSSH</sequence>